<dbReference type="GO" id="GO:0016829">
    <property type="term" value="F:lyase activity"/>
    <property type="evidence" value="ECO:0007669"/>
    <property type="project" value="UniProtKB-KW"/>
</dbReference>
<keyword evidence="2 5" id="KW-0479">Metal-binding</keyword>
<dbReference type="EMBL" id="PSZC01000025">
    <property type="protein sequence ID" value="PPJ35048.1"/>
    <property type="molecule type" value="Genomic_DNA"/>
</dbReference>
<feature type="binding site" evidence="4">
    <location>
        <position position="68"/>
    </location>
    <ligand>
        <name>substrate</name>
    </ligand>
</feature>
<keyword evidence="3 5" id="KW-0460">Magnesium</keyword>
<evidence type="ECO:0000259" key="6">
    <source>
        <dbReference type="Pfam" id="PF03328"/>
    </source>
</evidence>
<evidence type="ECO:0000256" key="1">
    <source>
        <dbReference type="ARBA" id="ARBA00001946"/>
    </source>
</evidence>
<sequence>MTAPLRSFLFVPGDSEKKIGKIAGSPADAIILDLEDAVSAGRKPVARQLVSEFVAAESNASGSQLWVRMNPIDSEYGLLDLAAVVGSRPAGIMIPKIDGPADVLRVHHYLEALESAHGLPVGDIRLLPVATETARAPFRLGEFADAGIARLYGLTWGAEDLSAALGASTNLGPTGEWATTYQIVRSLALMGARAADVEAVETLHVDIRDDEGLAESSRRARAEGFSGRIAIHPGQVEAINAAFTPTSDEVEYAHRVVDAFSADVGTVALDGKMLDLPHLRQAERVLALVGHLRSS</sequence>
<evidence type="ECO:0000256" key="2">
    <source>
        <dbReference type="ARBA" id="ARBA00022723"/>
    </source>
</evidence>
<organism evidence="7 8">
    <name type="scientific">Nocardia nova</name>
    <dbReference type="NCBI Taxonomy" id="37330"/>
    <lineage>
        <taxon>Bacteria</taxon>
        <taxon>Bacillati</taxon>
        <taxon>Actinomycetota</taxon>
        <taxon>Actinomycetes</taxon>
        <taxon>Mycobacteriales</taxon>
        <taxon>Nocardiaceae</taxon>
        <taxon>Nocardia</taxon>
    </lineage>
</organism>
<reference evidence="7 8" key="1">
    <citation type="submission" date="2018-02" db="EMBL/GenBank/DDBJ databases">
        <title>8 Nocardia nova and 1 Nocardia cyriacigeorgica strain used for evolution to TMP-SMX.</title>
        <authorList>
            <person name="Mehta H."/>
            <person name="Weng J."/>
            <person name="Shamoo Y."/>
        </authorList>
    </citation>
    <scope>NUCLEOTIDE SEQUENCE [LARGE SCALE GENOMIC DNA]</scope>
    <source>
        <strain evidence="7 8">MDA3139</strain>
    </source>
</reference>
<dbReference type="OrthoDB" id="5172636at2"/>
<dbReference type="GO" id="GO:0006107">
    <property type="term" value="P:oxaloacetate metabolic process"/>
    <property type="evidence" value="ECO:0007669"/>
    <property type="project" value="TreeGrafter"/>
</dbReference>
<comment type="caution">
    <text evidence="7">The sequence shown here is derived from an EMBL/GenBank/DDBJ whole genome shotgun (WGS) entry which is preliminary data.</text>
</comment>
<dbReference type="RefSeq" id="WP_104378026.1">
    <property type="nucleotide sequence ID" value="NZ_PSZC01000025.1"/>
</dbReference>
<accession>A0A2S6AIJ9</accession>
<dbReference type="PIRSF" id="PIRSF015582">
    <property type="entry name" value="Cit_lyase_B"/>
    <property type="match status" value="1"/>
</dbReference>
<evidence type="ECO:0000256" key="3">
    <source>
        <dbReference type="ARBA" id="ARBA00022842"/>
    </source>
</evidence>
<dbReference type="GO" id="GO:0000287">
    <property type="term" value="F:magnesium ion binding"/>
    <property type="evidence" value="ECO:0007669"/>
    <property type="project" value="TreeGrafter"/>
</dbReference>
<name>A0A2S6AIJ9_9NOCA</name>
<feature type="binding site" evidence="5">
    <location>
        <position position="132"/>
    </location>
    <ligand>
        <name>Mg(2+)</name>
        <dbReference type="ChEBI" id="CHEBI:18420"/>
    </ligand>
</feature>
<feature type="domain" description="HpcH/HpaI aldolase/citrate lyase" evidence="6">
    <location>
        <begin position="6"/>
        <end position="233"/>
    </location>
</feature>
<dbReference type="InterPro" id="IPR015813">
    <property type="entry name" value="Pyrv/PenolPyrv_kinase-like_dom"/>
</dbReference>
<comment type="cofactor">
    <cofactor evidence="1">
        <name>Mg(2+)</name>
        <dbReference type="ChEBI" id="CHEBI:18420"/>
    </cofactor>
</comment>
<dbReference type="Gene3D" id="3.20.20.60">
    <property type="entry name" value="Phosphoenolpyruvate-binding domains"/>
    <property type="match status" value="1"/>
</dbReference>
<dbReference type="Pfam" id="PF03328">
    <property type="entry name" value="HpcH_HpaI"/>
    <property type="match status" value="1"/>
</dbReference>
<feature type="binding site" evidence="4">
    <location>
        <position position="132"/>
    </location>
    <ligand>
        <name>substrate</name>
    </ligand>
</feature>
<protein>
    <submittedName>
        <fullName evidence="7">CoA ester lyase</fullName>
    </submittedName>
</protein>
<evidence type="ECO:0000313" key="8">
    <source>
        <dbReference type="Proteomes" id="UP000239874"/>
    </source>
</evidence>
<keyword evidence="7" id="KW-0456">Lyase</keyword>
<feature type="binding site" evidence="5">
    <location>
        <position position="160"/>
    </location>
    <ligand>
        <name>Mg(2+)</name>
        <dbReference type="ChEBI" id="CHEBI:18420"/>
    </ligand>
</feature>
<evidence type="ECO:0000256" key="4">
    <source>
        <dbReference type="PIRSR" id="PIRSR015582-1"/>
    </source>
</evidence>
<dbReference type="InterPro" id="IPR040442">
    <property type="entry name" value="Pyrv_kinase-like_dom_sf"/>
</dbReference>
<dbReference type="InterPro" id="IPR011206">
    <property type="entry name" value="Citrate_lyase_beta/mcl1/mcl2"/>
</dbReference>
<proteinExistence type="predicted"/>
<dbReference type="SUPFAM" id="SSF51621">
    <property type="entry name" value="Phosphoenolpyruvate/pyruvate domain"/>
    <property type="match status" value="1"/>
</dbReference>
<evidence type="ECO:0000313" key="7">
    <source>
        <dbReference type="EMBL" id="PPJ35048.1"/>
    </source>
</evidence>
<dbReference type="AlphaFoldDB" id="A0A2S6AIJ9"/>
<dbReference type="Proteomes" id="UP000239874">
    <property type="component" value="Unassembled WGS sequence"/>
</dbReference>
<dbReference type="PANTHER" id="PTHR32308">
    <property type="entry name" value="LYASE BETA SUBUNIT, PUTATIVE (AFU_ORTHOLOGUE AFUA_4G13030)-RELATED"/>
    <property type="match status" value="1"/>
</dbReference>
<dbReference type="PANTHER" id="PTHR32308:SF0">
    <property type="entry name" value="HPCH_HPAI ALDOLASE_CITRATE LYASE DOMAIN-CONTAINING PROTEIN"/>
    <property type="match status" value="1"/>
</dbReference>
<gene>
    <name evidence="7" type="ORF">C5E45_27865</name>
</gene>
<evidence type="ECO:0000256" key="5">
    <source>
        <dbReference type="PIRSR" id="PIRSR015582-2"/>
    </source>
</evidence>
<dbReference type="InterPro" id="IPR005000">
    <property type="entry name" value="Aldolase/citrate-lyase_domain"/>
</dbReference>